<evidence type="ECO:0008006" key="4">
    <source>
        <dbReference type="Google" id="ProtNLM"/>
    </source>
</evidence>
<sequence length="259" mass="26866">MNGAASTGSPGVPGMSAPQDATRFRRGLAALRIDGLGPVGLTVARLLLGLGPGTVVLCDDAPVGTGDLDWGYLRTQRGRERSAAAVALLSAPERQRDRPGRGRGLPGRQAAEPVLIEAPEGARTPGVDVRLVTPDAPWPESHELDDAGALLPLALHGPGLPEVLVIGPLLTRHPGPCADCLDLHGVPRPVLRSTLEMPPHLVHLVAAVTVHQVQVLLDGRYAAACEQFQVIVDLGTGAASTMPISSHPECACLTHLPAA</sequence>
<reference evidence="3" key="1">
    <citation type="submission" date="2023-07" db="EMBL/GenBank/DDBJ databases">
        <title>Description of three actinobacteria isolated from air of manufacturing shop in a pharmaceutical factory.</title>
        <authorList>
            <person name="Zhang D.-F."/>
        </authorList>
    </citation>
    <scope>NUCLEOTIDE SEQUENCE [LARGE SCALE GENOMIC DNA]</scope>
    <source>
        <strain evidence="3">CCTCC AB 207010</strain>
    </source>
</reference>
<dbReference type="Proteomes" id="UP001260872">
    <property type="component" value="Unassembled WGS sequence"/>
</dbReference>
<evidence type="ECO:0000256" key="1">
    <source>
        <dbReference type="SAM" id="MobiDB-lite"/>
    </source>
</evidence>
<name>A0ABU1FR82_9MICC</name>
<evidence type="ECO:0000313" key="3">
    <source>
        <dbReference type="Proteomes" id="UP001260872"/>
    </source>
</evidence>
<organism evidence="2 3">
    <name type="scientific">Nesterenkonia flava</name>
    <dbReference type="NCBI Taxonomy" id="469799"/>
    <lineage>
        <taxon>Bacteria</taxon>
        <taxon>Bacillati</taxon>
        <taxon>Actinomycetota</taxon>
        <taxon>Actinomycetes</taxon>
        <taxon>Micrococcales</taxon>
        <taxon>Micrococcaceae</taxon>
        <taxon>Nesterenkonia</taxon>
    </lineage>
</organism>
<keyword evidence="3" id="KW-1185">Reference proteome</keyword>
<gene>
    <name evidence="2" type="ORF">RH857_01605</name>
</gene>
<accession>A0ABU1FR82</accession>
<proteinExistence type="predicted"/>
<dbReference type="EMBL" id="JAVKGT010000003">
    <property type="protein sequence ID" value="MDR5710837.1"/>
    <property type="molecule type" value="Genomic_DNA"/>
</dbReference>
<feature type="region of interest" description="Disordered" evidence="1">
    <location>
        <begin position="90"/>
        <end position="110"/>
    </location>
</feature>
<comment type="caution">
    <text evidence="2">The sequence shown here is derived from an EMBL/GenBank/DDBJ whole genome shotgun (WGS) entry which is preliminary data.</text>
</comment>
<protein>
    <recommendedName>
        <fullName evidence="4">THIF-type NAD/FAD binding fold domain-containing protein</fullName>
    </recommendedName>
</protein>
<dbReference type="RefSeq" id="WP_310536231.1">
    <property type="nucleotide sequence ID" value="NZ_BAAAOC010000018.1"/>
</dbReference>
<evidence type="ECO:0000313" key="2">
    <source>
        <dbReference type="EMBL" id="MDR5710837.1"/>
    </source>
</evidence>